<dbReference type="GO" id="GO:0009099">
    <property type="term" value="P:L-valine biosynthetic process"/>
    <property type="evidence" value="ECO:0007669"/>
    <property type="project" value="UniProtKB-UniPathway"/>
</dbReference>
<evidence type="ECO:0000256" key="13">
    <source>
        <dbReference type="ARBA" id="ARBA00048670"/>
    </source>
</evidence>
<evidence type="ECO:0000256" key="5">
    <source>
        <dbReference type="ARBA" id="ARBA00022605"/>
    </source>
</evidence>
<keyword evidence="9" id="KW-0274">FAD</keyword>
<evidence type="ECO:0000256" key="8">
    <source>
        <dbReference type="ARBA" id="ARBA00022723"/>
    </source>
</evidence>
<dbReference type="InterPro" id="IPR045229">
    <property type="entry name" value="TPP_enz"/>
</dbReference>
<dbReference type="Pfam" id="PF02776">
    <property type="entry name" value="TPP_enzyme_N"/>
    <property type="match status" value="1"/>
</dbReference>
<evidence type="ECO:0000313" key="19">
    <source>
        <dbReference type="Proteomes" id="UP000008461"/>
    </source>
</evidence>
<dbReference type="KEGG" id="hhy:Halhy_6525"/>
<dbReference type="GO" id="GO:0030976">
    <property type="term" value="F:thiamine pyrophosphate binding"/>
    <property type="evidence" value="ECO:0007669"/>
    <property type="project" value="UniProtKB-UniRule"/>
</dbReference>
<evidence type="ECO:0000256" key="9">
    <source>
        <dbReference type="ARBA" id="ARBA00022827"/>
    </source>
</evidence>
<dbReference type="RefSeq" id="WP_013768858.1">
    <property type="nucleotide sequence ID" value="NC_015510.1"/>
</dbReference>
<dbReference type="AlphaFoldDB" id="F4KSJ0"/>
<evidence type="ECO:0000259" key="15">
    <source>
        <dbReference type="Pfam" id="PF00205"/>
    </source>
</evidence>
<dbReference type="GO" id="GO:0005948">
    <property type="term" value="C:acetolactate synthase complex"/>
    <property type="evidence" value="ECO:0007669"/>
    <property type="project" value="TreeGrafter"/>
</dbReference>
<dbReference type="PANTHER" id="PTHR18968:SF13">
    <property type="entry name" value="ACETOLACTATE SYNTHASE CATALYTIC SUBUNIT, MITOCHONDRIAL"/>
    <property type="match status" value="1"/>
</dbReference>
<dbReference type="InterPro" id="IPR012000">
    <property type="entry name" value="Thiamin_PyroP_enz_cen_dom"/>
</dbReference>
<dbReference type="InterPro" id="IPR029035">
    <property type="entry name" value="DHS-like_NAD/FAD-binding_dom"/>
</dbReference>
<dbReference type="Gene3D" id="3.40.50.970">
    <property type="match status" value="2"/>
</dbReference>
<name>F4KSJ0_HALH1</name>
<reference evidence="18 19" key="1">
    <citation type="journal article" date="2011" name="Stand. Genomic Sci.">
        <title>Complete genome sequence of Haliscomenobacter hydrossis type strain (O).</title>
        <authorList>
            <consortium name="US DOE Joint Genome Institute (JGI-PGF)"/>
            <person name="Daligault H."/>
            <person name="Lapidus A."/>
            <person name="Zeytun A."/>
            <person name="Nolan M."/>
            <person name="Lucas S."/>
            <person name="Del Rio T.G."/>
            <person name="Tice H."/>
            <person name="Cheng J.F."/>
            <person name="Tapia R."/>
            <person name="Han C."/>
            <person name="Goodwin L."/>
            <person name="Pitluck S."/>
            <person name="Liolios K."/>
            <person name="Pagani I."/>
            <person name="Ivanova N."/>
            <person name="Huntemann M."/>
            <person name="Mavromatis K."/>
            <person name="Mikhailova N."/>
            <person name="Pati A."/>
            <person name="Chen A."/>
            <person name="Palaniappan K."/>
            <person name="Land M."/>
            <person name="Hauser L."/>
            <person name="Brambilla E.M."/>
            <person name="Rohde M."/>
            <person name="Verbarg S."/>
            <person name="Goker M."/>
            <person name="Bristow J."/>
            <person name="Eisen J.A."/>
            <person name="Markowitz V."/>
            <person name="Hugenholtz P."/>
            <person name="Kyrpides N.C."/>
            <person name="Klenk H.P."/>
            <person name="Woyke T."/>
        </authorList>
    </citation>
    <scope>NUCLEOTIDE SEQUENCE [LARGE SCALE GENOMIC DNA]</scope>
    <source>
        <strain evidence="19">ATCC 27775 / DSM 1100 / LMG 10767 / O</strain>
    </source>
</reference>
<evidence type="ECO:0000256" key="6">
    <source>
        <dbReference type="ARBA" id="ARBA00022630"/>
    </source>
</evidence>
<dbReference type="OrthoDB" id="4494979at2"/>
<evidence type="ECO:0000256" key="10">
    <source>
        <dbReference type="ARBA" id="ARBA00022842"/>
    </source>
</evidence>
<feature type="domain" description="Thiamine pyrophosphate enzyme N-terminal TPP-binding" evidence="17">
    <location>
        <begin position="20"/>
        <end position="135"/>
    </location>
</feature>
<comment type="cofactor">
    <cofactor evidence="14">
        <name>thiamine diphosphate</name>
        <dbReference type="ChEBI" id="CHEBI:58937"/>
    </cofactor>
    <text evidence="14">Binds 1 thiamine pyrophosphate per subunit.</text>
</comment>
<dbReference type="FunFam" id="3.40.50.970:FF:000016">
    <property type="entry name" value="Acetolactate synthase"/>
    <property type="match status" value="1"/>
</dbReference>
<comment type="similarity">
    <text evidence="3 14">Belongs to the TPP enzyme family.</text>
</comment>
<dbReference type="FunFam" id="3.40.50.970:FF:000007">
    <property type="entry name" value="Acetolactate synthase"/>
    <property type="match status" value="1"/>
</dbReference>
<dbReference type="GO" id="GO:0000287">
    <property type="term" value="F:magnesium ion binding"/>
    <property type="evidence" value="ECO:0007669"/>
    <property type="project" value="UniProtKB-UniRule"/>
</dbReference>
<dbReference type="HOGENOM" id="CLU_013748_1_3_10"/>
<evidence type="ECO:0000256" key="14">
    <source>
        <dbReference type="RuleBase" id="RU003591"/>
    </source>
</evidence>
<evidence type="ECO:0000313" key="18">
    <source>
        <dbReference type="EMBL" id="AEE54341.1"/>
    </source>
</evidence>
<dbReference type="Pfam" id="PF00205">
    <property type="entry name" value="TPP_enzyme_M"/>
    <property type="match status" value="1"/>
</dbReference>
<dbReference type="InterPro" id="IPR029061">
    <property type="entry name" value="THDP-binding"/>
</dbReference>
<dbReference type="NCBIfam" id="TIGR00118">
    <property type="entry name" value="acolac_lg"/>
    <property type="match status" value="1"/>
</dbReference>
<dbReference type="GO" id="GO:0050660">
    <property type="term" value="F:flavin adenine dinucleotide binding"/>
    <property type="evidence" value="ECO:0007669"/>
    <property type="project" value="InterPro"/>
</dbReference>
<keyword evidence="6" id="KW-0285">Flavoprotein</keyword>
<dbReference type="InterPro" id="IPR011766">
    <property type="entry name" value="TPP_enzyme_TPP-bd"/>
</dbReference>
<keyword evidence="7 14" id="KW-0808">Transferase</keyword>
<evidence type="ECO:0000256" key="12">
    <source>
        <dbReference type="ARBA" id="ARBA00023304"/>
    </source>
</evidence>
<dbReference type="UniPathway" id="UPA00049">
    <property type="reaction ID" value="UER00059"/>
</dbReference>
<evidence type="ECO:0000256" key="11">
    <source>
        <dbReference type="ARBA" id="ARBA00023052"/>
    </source>
</evidence>
<feature type="domain" description="Thiamine pyrophosphate enzyme central" evidence="15">
    <location>
        <begin position="213"/>
        <end position="347"/>
    </location>
</feature>
<dbReference type="PANTHER" id="PTHR18968">
    <property type="entry name" value="THIAMINE PYROPHOSPHATE ENZYMES"/>
    <property type="match status" value="1"/>
</dbReference>
<dbReference type="UniPathway" id="UPA00047">
    <property type="reaction ID" value="UER00055"/>
</dbReference>
<protein>
    <recommendedName>
        <fullName evidence="4 14">Acetolactate synthase</fullName>
        <ecNumber evidence="4 14">2.2.1.6</ecNumber>
    </recommendedName>
</protein>
<dbReference type="PROSITE" id="PS00187">
    <property type="entry name" value="TPP_ENZYMES"/>
    <property type="match status" value="1"/>
</dbReference>
<dbReference type="SUPFAM" id="SSF52518">
    <property type="entry name" value="Thiamin diphosphate-binding fold (THDP-binding)"/>
    <property type="match status" value="2"/>
</dbReference>
<evidence type="ECO:0000256" key="1">
    <source>
        <dbReference type="ARBA" id="ARBA00004974"/>
    </source>
</evidence>
<dbReference type="EMBL" id="CP002691">
    <property type="protein sequence ID" value="AEE54341.1"/>
    <property type="molecule type" value="Genomic_DNA"/>
</dbReference>
<keyword evidence="11 14" id="KW-0786">Thiamine pyrophosphate</keyword>
<gene>
    <name evidence="18" type="ordered locus">Halhy_6525</name>
</gene>
<comment type="pathway">
    <text evidence="2 14">Amino-acid biosynthesis; L-valine biosynthesis; L-valine from pyruvate: step 1/4.</text>
</comment>
<sequence length="580" mass="63537">MESSQATATMPEQPKAAAQMTGAAAVLQCLLEEGVDTIFGYPGGAIMPIYDALYDYKDRLRHILPRHEQGAVHAAEGYARATRKIGVAMATSGPGAMNLVTGLADALLDSTPIVCITGQVFFHLLGTDAFQETDVINTTMPVTKWNVQVTRADQIPAAMAKAFHIANTGRPGPVLVDITKNAQNELFEFPVYERKPIIRSYHPANRPDILALRDAAELINNAQKPMILAGHGIQIAHAQEVFKEFVEKTGIPLACTIHGLSSIPNEHPLHMGMLGMHGNYGANIKQNECDVLIAIGMRFDDRVTGRLDKYAKQAKVIHIEIDPSEINKNVHAHVPILADAKAALKGLLPLVKEKSYPEWLAEFHACDDIEYSKVIHRDMQPTPLGELRMGMVVNEVSEQTKGMAIVATDVGQHQMVAARYYKFKDTNQWVSSGGAGTMGYGLPAAMGAKMACPERQTVAFIGDGGFQMTIQELGTCAQWNIGVKIILLDNNFLGMVRQWQQLFFERRYSAVELVNPNFIKIAEGFGVAGRHITKPEELQEAVAEMLAHDGPYLLHVSVEKEENIFPMVPSGAAVDEIVLE</sequence>
<evidence type="ECO:0000259" key="17">
    <source>
        <dbReference type="Pfam" id="PF02776"/>
    </source>
</evidence>
<dbReference type="InterPro" id="IPR012001">
    <property type="entry name" value="Thiamin_PyroP_enz_TPP-bd_dom"/>
</dbReference>
<evidence type="ECO:0000256" key="4">
    <source>
        <dbReference type="ARBA" id="ARBA00013145"/>
    </source>
</evidence>
<dbReference type="EC" id="2.2.1.6" evidence="4 14"/>
<dbReference type="Gene3D" id="3.40.50.1220">
    <property type="entry name" value="TPP-binding domain"/>
    <property type="match status" value="1"/>
</dbReference>
<organism evidence="18 19">
    <name type="scientific">Haliscomenobacter hydrossis (strain ATCC 27775 / DSM 1100 / LMG 10767 / O)</name>
    <dbReference type="NCBI Taxonomy" id="760192"/>
    <lineage>
        <taxon>Bacteria</taxon>
        <taxon>Pseudomonadati</taxon>
        <taxon>Bacteroidota</taxon>
        <taxon>Saprospiria</taxon>
        <taxon>Saprospirales</taxon>
        <taxon>Haliscomenobacteraceae</taxon>
        <taxon>Haliscomenobacter</taxon>
    </lineage>
</organism>
<proteinExistence type="inferred from homology"/>
<dbReference type="InterPro" id="IPR012846">
    <property type="entry name" value="Acetolactate_synth_lsu"/>
</dbReference>
<keyword evidence="8 14" id="KW-0479">Metal-binding</keyword>
<dbReference type="CDD" id="cd02015">
    <property type="entry name" value="TPP_AHAS"/>
    <property type="match status" value="1"/>
</dbReference>
<dbReference type="InterPro" id="IPR039368">
    <property type="entry name" value="AHAS_TPP"/>
</dbReference>
<comment type="cofactor">
    <cofactor evidence="14">
        <name>Mg(2+)</name>
        <dbReference type="ChEBI" id="CHEBI:18420"/>
    </cofactor>
    <text evidence="14">Binds 1 Mg(2+) ion per subunit.</text>
</comment>
<evidence type="ECO:0000256" key="7">
    <source>
        <dbReference type="ARBA" id="ARBA00022679"/>
    </source>
</evidence>
<keyword evidence="10 14" id="KW-0460">Magnesium</keyword>
<comment type="catalytic activity">
    <reaction evidence="13 14">
        <text>2 pyruvate + H(+) = (2S)-2-acetolactate + CO2</text>
        <dbReference type="Rhea" id="RHEA:25249"/>
        <dbReference type="ChEBI" id="CHEBI:15361"/>
        <dbReference type="ChEBI" id="CHEBI:15378"/>
        <dbReference type="ChEBI" id="CHEBI:16526"/>
        <dbReference type="ChEBI" id="CHEBI:58476"/>
        <dbReference type="EC" id="2.2.1.6"/>
    </reaction>
</comment>
<dbReference type="eggNOG" id="COG0028">
    <property type="taxonomic scope" value="Bacteria"/>
</dbReference>
<dbReference type="STRING" id="760192.Halhy_6525"/>
<dbReference type="InterPro" id="IPR000399">
    <property type="entry name" value="TPP-bd_CS"/>
</dbReference>
<dbReference type="Pfam" id="PF02775">
    <property type="entry name" value="TPP_enzyme_C"/>
    <property type="match status" value="1"/>
</dbReference>
<dbReference type="FunFam" id="3.40.50.1220:FF:000008">
    <property type="entry name" value="Acetolactate synthase"/>
    <property type="match status" value="1"/>
</dbReference>
<dbReference type="SUPFAM" id="SSF52467">
    <property type="entry name" value="DHS-like NAD/FAD-binding domain"/>
    <property type="match status" value="1"/>
</dbReference>
<keyword evidence="19" id="KW-1185">Reference proteome</keyword>
<comment type="pathway">
    <text evidence="1 14">Amino-acid biosynthesis; L-isoleucine biosynthesis; L-isoleucine from 2-oxobutanoate: step 1/4.</text>
</comment>
<dbReference type="Proteomes" id="UP000008461">
    <property type="component" value="Chromosome"/>
</dbReference>
<dbReference type="GO" id="GO:0003984">
    <property type="term" value="F:acetolactate synthase activity"/>
    <property type="evidence" value="ECO:0007669"/>
    <property type="project" value="UniProtKB-EC"/>
</dbReference>
<evidence type="ECO:0000256" key="3">
    <source>
        <dbReference type="ARBA" id="ARBA00007812"/>
    </source>
</evidence>
<reference key="2">
    <citation type="submission" date="2011-04" db="EMBL/GenBank/DDBJ databases">
        <title>Complete sequence of chromosome of Haliscomenobacter hydrossis DSM 1100.</title>
        <authorList>
            <consortium name="US DOE Joint Genome Institute (JGI-PGF)"/>
            <person name="Lucas S."/>
            <person name="Han J."/>
            <person name="Lapidus A."/>
            <person name="Bruce D."/>
            <person name="Goodwin L."/>
            <person name="Pitluck S."/>
            <person name="Peters L."/>
            <person name="Kyrpides N."/>
            <person name="Mavromatis K."/>
            <person name="Ivanova N."/>
            <person name="Ovchinnikova G."/>
            <person name="Pagani I."/>
            <person name="Daligault H."/>
            <person name="Detter J.C."/>
            <person name="Han C."/>
            <person name="Land M."/>
            <person name="Hauser L."/>
            <person name="Markowitz V."/>
            <person name="Cheng J.-F."/>
            <person name="Hugenholtz P."/>
            <person name="Woyke T."/>
            <person name="Wu D."/>
            <person name="Verbarg S."/>
            <person name="Frueling A."/>
            <person name="Brambilla E."/>
            <person name="Klenk H.-P."/>
            <person name="Eisen J.A."/>
        </authorList>
    </citation>
    <scope>NUCLEOTIDE SEQUENCE</scope>
    <source>
        <strain>DSM 1100</strain>
    </source>
</reference>
<accession>F4KSJ0</accession>
<keyword evidence="12 14" id="KW-0100">Branched-chain amino acid biosynthesis</keyword>
<dbReference type="CDD" id="cd07035">
    <property type="entry name" value="TPP_PYR_POX_like"/>
    <property type="match status" value="1"/>
</dbReference>
<feature type="domain" description="Thiamine pyrophosphate enzyme TPP-binding" evidence="16">
    <location>
        <begin position="409"/>
        <end position="556"/>
    </location>
</feature>
<dbReference type="GO" id="GO:0009097">
    <property type="term" value="P:isoleucine biosynthetic process"/>
    <property type="evidence" value="ECO:0007669"/>
    <property type="project" value="UniProtKB-UniPathway"/>
</dbReference>
<evidence type="ECO:0000259" key="16">
    <source>
        <dbReference type="Pfam" id="PF02775"/>
    </source>
</evidence>
<keyword evidence="5 14" id="KW-0028">Amino-acid biosynthesis</keyword>
<evidence type="ECO:0000256" key="2">
    <source>
        <dbReference type="ARBA" id="ARBA00005025"/>
    </source>
</evidence>